<evidence type="ECO:0000313" key="3">
    <source>
        <dbReference type="Proteomes" id="UP001497516"/>
    </source>
</evidence>
<organism evidence="2 3">
    <name type="scientific">Linum trigynum</name>
    <dbReference type="NCBI Taxonomy" id="586398"/>
    <lineage>
        <taxon>Eukaryota</taxon>
        <taxon>Viridiplantae</taxon>
        <taxon>Streptophyta</taxon>
        <taxon>Embryophyta</taxon>
        <taxon>Tracheophyta</taxon>
        <taxon>Spermatophyta</taxon>
        <taxon>Magnoliopsida</taxon>
        <taxon>eudicotyledons</taxon>
        <taxon>Gunneridae</taxon>
        <taxon>Pentapetalae</taxon>
        <taxon>rosids</taxon>
        <taxon>fabids</taxon>
        <taxon>Malpighiales</taxon>
        <taxon>Linaceae</taxon>
        <taxon>Linum</taxon>
    </lineage>
</organism>
<dbReference type="Proteomes" id="UP001497516">
    <property type="component" value="Chromosome 2"/>
</dbReference>
<dbReference type="EMBL" id="OZ034815">
    <property type="protein sequence ID" value="CAL1372976.1"/>
    <property type="molecule type" value="Genomic_DNA"/>
</dbReference>
<proteinExistence type="predicted"/>
<evidence type="ECO:0000256" key="1">
    <source>
        <dbReference type="SAM" id="Coils"/>
    </source>
</evidence>
<feature type="coiled-coil region" evidence="1">
    <location>
        <begin position="167"/>
        <end position="219"/>
    </location>
</feature>
<sequence>MTAYILNSDKDFVFAYAHPPDQVSVWEHVACDVSSPQFVLTTDAVNQWRKQASISPSTAGSQHYNALQVFGVSIKGGQLVELARELKRENKYEMGVNRLGLCVITQIGGSLIKHIRIHDYFGWSKYGVQVPRQDVMRESAMWNSLDMHSGEIMVDVRGIVRAAGEAKEEMSNELTICRKELDSMKKEKESSGDDVEAGNKELRRSLEEMEMELASCRKEVEWNVKNEALWSKILGEKNDQLKVLESQRLAAEAALRKALGRG</sequence>
<dbReference type="AlphaFoldDB" id="A0AAV2DJ01"/>
<evidence type="ECO:0000313" key="2">
    <source>
        <dbReference type="EMBL" id="CAL1372976.1"/>
    </source>
</evidence>
<protein>
    <submittedName>
        <fullName evidence="2">Uncharacterized protein</fullName>
    </submittedName>
</protein>
<keyword evidence="3" id="KW-1185">Reference proteome</keyword>
<gene>
    <name evidence="2" type="ORF">LTRI10_LOCUS14935</name>
</gene>
<keyword evidence="1" id="KW-0175">Coiled coil</keyword>
<reference evidence="2 3" key="1">
    <citation type="submission" date="2024-04" db="EMBL/GenBank/DDBJ databases">
        <authorList>
            <person name="Fracassetti M."/>
        </authorList>
    </citation>
    <scope>NUCLEOTIDE SEQUENCE [LARGE SCALE GENOMIC DNA]</scope>
</reference>
<accession>A0AAV2DJ01</accession>
<name>A0AAV2DJ01_9ROSI</name>